<keyword evidence="1" id="KW-0472">Membrane</keyword>
<evidence type="ECO:0008006" key="4">
    <source>
        <dbReference type="Google" id="ProtNLM"/>
    </source>
</evidence>
<reference evidence="2 3" key="1">
    <citation type="submission" date="2018-05" db="EMBL/GenBank/DDBJ databases">
        <title>Flavobacterium sp. MEBiC07310.</title>
        <authorList>
            <person name="Baek K."/>
        </authorList>
    </citation>
    <scope>NUCLEOTIDE SEQUENCE [LARGE SCALE GENOMIC DNA]</scope>
    <source>
        <strain evidence="2 3">MEBiC07310</strain>
    </source>
</reference>
<dbReference type="AlphaFoldDB" id="A0A2U8QYH3"/>
<protein>
    <recommendedName>
        <fullName evidence="4">Prepilin-type cleavage/methylation domain-containing protein</fullName>
    </recommendedName>
</protein>
<evidence type="ECO:0000313" key="2">
    <source>
        <dbReference type="EMBL" id="AWM15202.1"/>
    </source>
</evidence>
<dbReference type="EMBL" id="CP029463">
    <property type="protein sequence ID" value="AWM15202.1"/>
    <property type="molecule type" value="Genomic_DNA"/>
</dbReference>
<gene>
    <name evidence="2" type="ORF">DI487_15940</name>
</gene>
<feature type="transmembrane region" description="Helical" evidence="1">
    <location>
        <begin position="12"/>
        <end position="36"/>
    </location>
</feature>
<sequence length="161" mass="18752">MNKKYSIPAFSIVEVMVSMAITAIIIGLIFGIFSIVSEQILLFKEQNQYTADFNRLSYSISKAIFESEKMQLQENSLYFQTYDGKTLIYNQQDDFLIRKAAQFTDTFQLQFQQIRLDTVYNPSKSKVFQKLELQLEANKQPYTLQFYKPVYANAIINFSAP</sequence>
<name>A0A2U8QYH3_9FLAO</name>
<keyword evidence="1" id="KW-0812">Transmembrane</keyword>
<keyword evidence="3" id="KW-1185">Reference proteome</keyword>
<dbReference type="OrthoDB" id="1365376at2"/>
<dbReference type="RefSeq" id="WP_109570540.1">
    <property type="nucleotide sequence ID" value="NZ_CP029463.1"/>
</dbReference>
<accession>A0A2U8QYH3</accession>
<evidence type="ECO:0000256" key="1">
    <source>
        <dbReference type="SAM" id="Phobius"/>
    </source>
</evidence>
<dbReference type="Proteomes" id="UP000245429">
    <property type="component" value="Chromosome"/>
</dbReference>
<proteinExistence type="predicted"/>
<keyword evidence="1" id="KW-1133">Transmembrane helix</keyword>
<dbReference type="KEGG" id="fse:DI487_15940"/>
<organism evidence="2 3">
    <name type="scientific">Flavobacterium sediminis</name>
    <dbReference type="NCBI Taxonomy" id="2201181"/>
    <lineage>
        <taxon>Bacteria</taxon>
        <taxon>Pseudomonadati</taxon>
        <taxon>Bacteroidota</taxon>
        <taxon>Flavobacteriia</taxon>
        <taxon>Flavobacteriales</taxon>
        <taxon>Flavobacteriaceae</taxon>
        <taxon>Flavobacterium</taxon>
    </lineage>
</organism>
<evidence type="ECO:0000313" key="3">
    <source>
        <dbReference type="Proteomes" id="UP000245429"/>
    </source>
</evidence>